<dbReference type="AlphaFoldDB" id="A0A395IK31"/>
<sequence length="79" mass="8632">MDVANAQHAEPQHCGALPKRSAMDLVSAFVHDVECAFARKREVNAGYDGCTRSIRRAITPAATEEDARPRLACAFTEND</sequence>
<dbReference type="OrthoDB" id="7698353at2759"/>
<protein>
    <submittedName>
        <fullName evidence="1">Uncharacterized protein</fullName>
    </submittedName>
</protein>
<reference evidence="1 2" key="1">
    <citation type="submission" date="2018-06" db="EMBL/GenBank/DDBJ databases">
        <title>Genome Sequence of the Brown Rot Fungal Pathogen Monilinia fructigena.</title>
        <authorList>
            <person name="Landi L."/>
            <person name="De Miccolis Angelini R.M."/>
            <person name="Pollastro S."/>
            <person name="Abate D."/>
            <person name="Faretra F."/>
            <person name="Romanazzi G."/>
        </authorList>
    </citation>
    <scope>NUCLEOTIDE SEQUENCE [LARGE SCALE GENOMIC DNA]</scope>
    <source>
        <strain evidence="1 2">Mfrg269</strain>
    </source>
</reference>
<organism evidence="1 2">
    <name type="scientific">Monilinia fructigena</name>
    <dbReference type="NCBI Taxonomy" id="38457"/>
    <lineage>
        <taxon>Eukaryota</taxon>
        <taxon>Fungi</taxon>
        <taxon>Dikarya</taxon>
        <taxon>Ascomycota</taxon>
        <taxon>Pezizomycotina</taxon>
        <taxon>Leotiomycetes</taxon>
        <taxon>Helotiales</taxon>
        <taxon>Sclerotiniaceae</taxon>
        <taxon>Monilinia</taxon>
    </lineage>
</organism>
<evidence type="ECO:0000313" key="1">
    <source>
        <dbReference type="EMBL" id="RAL60620.1"/>
    </source>
</evidence>
<comment type="caution">
    <text evidence="1">The sequence shown here is derived from an EMBL/GenBank/DDBJ whole genome shotgun (WGS) entry which is preliminary data.</text>
</comment>
<keyword evidence="2" id="KW-1185">Reference proteome</keyword>
<accession>A0A395IK31</accession>
<gene>
    <name evidence="1" type="ORF">DID88_009938</name>
</gene>
<evidence type="ECO:0000313" key="2">
    <source>
        <dbReference type="Proteomes" id="UP000249056"/>
    </source>
</evidence>
<dbReference type="EMBL" id="QKRW01000038">
    <property type="protein sequence ID" value="RAL60620.1"/>
    <property type="molecule type" value="Genomic_DNA"/>
</dbReference>
<name>A0A395IK31_9HELO</name>
<dbReference type="Proteomes" id="UP000249056">
    <property type="component" value="Unassembled WGS sequence"/>
</dbReference>
<proteinExistence type="predicted"/>